<dbReference type="SUPFAM" id="SSF48498">
    <property type="entry name" value="Tetracyclin repressor-like, C-terminal domain"/>
    <property type="match status" value="1"/>
</dbReference>
<dbReference type="RefSeq" id="WP_225423267.1">
    <property type="nucleotide sequence ID" value="NZ_BOLQ01000007.1"/>
</dbReference>
<dbReference type="SUPFAM" id="SSF46689">
    <property type="entry name" value="Homeodomain-like"/>
    <property type="match status" value="1"/>
</dbReference>
<evidence type="ECO:0000313" key="4">
    <source>
        <dbReference type="EMBL" id="MFD1430401.1"/>
    </source>
</evidence>
<gene>
    <name evidence="4" type="ORF">ACFQ4P_09080</name>
</gene>
<dbReference type="Proteomes" id="UP001597196">
    <property type="component" value="Unassembled WGS sequence"/>
</dbReference>
<sequence length="210" mass="24035">MNANLKLYEQQHLLDDMTEKQKRVLSAAIDVFAEKGYANSSTKEIAARAGVAEGNIFNRFTNKRGLLEAIVNPVIDQIFPFTLRDLIDNQLSKNNQTLADFIDGIIRDRLAFVIENARVVKIFIGELFYHEEMRDLLMKSLPKPYWDRVRDELRILQALGEMVPWDPQEVLRLIWSTVGGAAIGYLFFDQALTETAISHTVEALIKQLRP</sequence>
<evidence type="ECO:0000256" key="1">
    <source>
        <dbReference type="ARBA" id="ARBA00023125"/>
    </source>
</evidence>
<dbReference type="EMBL" id="JBHTOC010000012">
    <property type="protein sequence ID" value="MFD1430401.1"/>
    <property type="molecule type" value="Genomic_DNA"/>
</dbReference>
<organism evidence="4 5">
    <name type="scientific">Lacticaseibacillus mingshuiensis</name>
    <dbReference type="NCBI Taxonomy" id="2799574"/>
    <lineage>
        <taxon>Bacteria</taxon>
        <taxon>Bacillati</taxon>
        <taxon>Bacillota</taxon>
        <taxon>Bacilli</taxon>
        <taxon>Lactobacillales</taxon>
        <taxon>Lactobacillaceae</taxon>
        <taxon>Lacticaseibacillus</taxon>
    </lineage>
</organism>
<proteinExistence type="predicted"/>
<dbReference type="PROSITE" id="PS01081">
    <property type="entry name" value="HTH_TETR_1"/>
    <property type="match status" value="1"/>
</dbReference>
<dbReference type="Gene3D" id="1.10.357.10">
    <property type="entry name" value="Tetracycline Repressor, domain 2"/>
    <property type="match status" value="1"/>
</dbReference>
<accession>A0ABW4CKH4</accession>
<feature type="domain" description="HTH tetR-type" evidence="3">
    <location>
        <begin position="18"/>
        <end position="78"/>
    </location>
</feature>
<comment type="caution">
    <text evidence="4">The sequence shown here is derived from an EMBL/GenBank/DDBJ whole genome shotgun (WGS) entry which is preliminary data.</text>
</comment>
<dbReference type="InterPro" id="IPR036271">
    <property type="entry name" value="Tet_transcr_reg_TetR-rel_C_sf"/>
</dbReference>
<reference evidence="5" key="1">
    <citation type="journal article" date="2019" name="Int. J. Syst. Evol. Microbiol.">
        <title>The Global Catalogue of Microorganisms (GCM) 10K type strain sequencing project: providing services to taxonomists for standard genome sequencing and annotation.</title>
        <authorList>
            <consortium name="The Broad Institute Genomics Platform"/>
            <consortium name="The Broad Institute Genome Sequencing Center for Infectious Disease"/>
            <person name="Wu L."/>
            <person name="Ma J."/>
        </authorList>
    </citation>
    <scope>NUCLEOTIDE SEQUENCE [LARGE SCALE GENOMIC DNA]</scope>
    <source>
        <strain evidence="5">CCM 8980</strain>
    </source>
</reference>
<evidence type="ECO:0000259" key="3">
    <source>
        <dbReference type="PROSITE" id="PS50977"/>
    </source>
</evidence>
<dbReference type="InterPro" id="IPR050109">
    <property type="entry name" value="HTH-type_TetR-like_transc_reg"/>
</dbReference>
<dbReference type="InterPro" id="IPR023772">
    <property type="entry name" value="DNA-bd_HTH_TetR-type_CS"/>
</dbReference>
<dbReference type="PANTHER" id="PTHR30055">
    <property type="entry name" value="HTH-TYPE TRANSCRIPTIONAL REGULATOR RUTR"/>
    <property type="match status" value="1"/>
</dbReference>
<evidence type="ECO:0000313" key="5">
    <source>
        <dbReference type="Proteomes" id="UP001597196"/>
    </source>
</evidence>
<evidence type="ECO:0000256" key="2">
    <source>
        <dbReference type="PROSITE-ProRule" id="PRU00335"/>
    </source>
</evidence>
<dbReference type="PANTHER" id="PTHR30055:SF222">
    <property type="entry name" value="REGULATORY PROTEIN"/>
    <property type="match status" value="1"/>
</dbReference>
<keyword evidence="5" id="KW-1185">Reference proteome</keyword>
<feature type="DNA-binding region" description="H-T-H motif" evidence="2">
    <location>
        <begin position="41"/>
        <end position="60"/>
    </location>
</feature>
<keyword evidence="1 2" id="KW-0238">DNA-binding</keyword>
<protein>
    <submittedName>
        <fullName evidence="4">TetR/AcrR family transcriptional regulator</fullName>
    </submittedName>
</protein>
<dbReference type="Pfam" id="PF00440">
    <property type="entry name" value="TetR_N"/>
    <property type="match status" value="1"/>
</dbReference>
<dbReference type="InterPro" id="IPR001647">
    <property type="entry name" value="HTH_TetR"/>
</dbReference>
<name>A0ABW4CKH4_9LACO</name>
<dbReference type="PRINTS" id="PR00455">
    <property type="entry name" value="HTHTETR"/>
</dbReference>
<dbReference type="InterPro" id="IPR009057">
    <property type="entry name" value="Homeodomain-like_sf"/>
</dbReference>
<dbReference type="PROSITE" id="PS50977">
    <property type="entry name" value="HTH_TETR_2"/>
    <property type="match status" value="1"/>
</dbReference>